<sequence length="76" mass="8868">MSKKINFEKSINELESIVNQLEKGELSLDESLKQFEKGIRLARECQDVLNKAEQKIEILTQKESQCVDDINEYIHD</sequence>
<comment type="similarity">
    <text evidence="1 6">Belongs to the XseB family.</text>
</comment>
<evidence type="ECO:0000256" key="1">
    <source>
        <dbReference type="ARBA" id="ARBA00009998"/>
    </source>
</evidence>
<keyword evidence="2 6" id="KW-0963">Cytoplasm</keyword>
<dbReference type="RefSeq" id="WP_058500663.1">
    <property type="nucleotide sequence ID" value="NZ_CAAAJA010000004.1"/>
</dbReference>
<dbReference type="AlphaFoldDB" id="A0A0W0WNJ9"/>
<comment type="catalytic activity">
    <reaction evidence="6">
        <text>Exonucleolytic cleavage in either 5'- to 3'- or 3'- to 5'-direction to yield nucleoside 5'-phosphates.</text>
        <dbReference type="EC" id="3.1.11.6"/>
    </reaction>
</comment>
<evidence type="ECO:0000256" key="5">
    <source>
        <dbReference type="ARBA" id="ARBA00022839"/>
    </source>
</evidence>
<proteinExistence type="inferred from homology"/>
<dbReference type="InterPro" id="IPR037004">
    <property type="entry name" value="Exonuc_VII_ssu_sf"/>
</dbReference>
<dbReference type="EMBL" id="CP038254">
    <property type="protein sequence ID" value="QBR83634.1"/>
    <property type="molecule type" value="Genomic_DNA"/>
</dbReference>
<dbReference type="InterPro" id="IPR003761">
    <property type="entry name" value="Exonuc_VII_S"/>
</dbReference>
<dbReference type="GO" id="GO:0006308">
    <property type="term" value="P:DNA catabolic process"/>
    <property type="evidence" value="ECO:0007669"/>
    <property type="project" value="UniProtKB-UniRule"/>
</dbReference>
<dbReference type="STRING" id="454.Lisr_0276"/>
<dbReference type="GO" id="GO:0009318">
    <property type="term" value="C:exodeoxyribonuclease VII complex"/>
    <property type="evidence" value="ECO:0007669"/>
    <property type="project" value="UniProtKB-UniRule"/>
</dbReference>
<name>A0A0W0WNJ9_9GAMM</name>
<organism evidence="7 9">
    <name type="scientific">Legionella israelensis</name>
    <dbReference type="NCBI Taxonomy" id="454"/>
    <lineage>
        <taxon>Bacteria</taxon>
        <taxon>Pseudomonadati</taxon>
        <taxon>Pseudomonadota</taxon>
        <taxon>Gammaproteobacteria</taxon>
        <taxon>Legionellales</taxon>
        <taxon>Legionellaceae</taxon>
        <taxon>Legionella</taxon>
    </lineage>
</organism>
<dbReference type="Proteomes" id="UP000295517">
    <property type="component" value="Chromosome"/>
</dbReference>
<dbReference type="EMBL" id="LNYH01000006">
    <property type="protein sequence ID" value="KTD33908.1"/>
    <property type="molecule type" value="Genomic_DNA"/>
</dbReference>
<dbReference type="Gene3D" id="1.10.287.1040">
    <property type="entry name" value="Exonuclease VII, small subunit"/>
    <property type="match status" value="1"/>
</dbReference>
<keyword evidence="3 6" id="KW-0540">Nuclease</keyword>
<dbReference type="OrthoDB" id="9801128at2"/>
<comment type="function">
    <text evidence="6">Bidirectionally degrades single-stranded DNA into large acid-insoluble oligonucleotides, which are then degraded further into small acid-soluble oligonucleotides.</text>
</comment>
<evidence type="ECO:0000313" key="7">
    <source>
        <dbReference type="EMBL" id="KTD33908.1"/>
    </source>
</evidence>
<dbReference type="PANTHER" id="PTHR34137:SF1">
    <property type="entry name" value="EXODEOXYRIBONUCLEASE 7 SMALL SUBUNIT"/>
    <property type="match status" value="1"/>
</dbReference>
<dbReference type="Proteomes" id="UP000054761">
    <property type="component" value="Unassembled WGS sequence"/>
</dbReference>
<keyword evidence="5 6" id="KW-0269">Exonuclease</keyword>
<keyword evidence="9" id="KW-1185">Reference proteome</keyword>
<comment type="subcellular location">
    <subcellularLocation>
        <location evidence="6">Cytoplasm</location>
    </subcellularLocation>
</comment>
<dbReference type="EC" id="3.1.11.6" evidence="6"/>
<keyword evidence="4 6" id="KW-0378">Hydrolase</keyword>
<evidence type="ECO:0000256" key="6">
    <source>
        <dbReference type="HAMAP-Rule" id="MF_00337"/>
    </source>
</evidence>
<evidence type="ECO:0000313" key="10">
    <source>
        <dbReference type="Proteomes" id="UP000295517"/>
    </source>
</evidence>
<dbReference type="PIRSF" id="PIRSF006488">
    <property type="entry name" value="Exonuc_VII_S"/>
    <property type="match status" value="1"/>
</dbReference>
<dbReference type="GO" id="GO:0005829">
    <property type="term" value="C:cytosol"/>
    <property type="evidence" value="ECO:0007669"/>
    <property type="project" value="TreeGrafter"/>
</dbReference>
<dbReference type="HAMAP" id="MF_00337">
    <property type="entry name" value="Exonuc_7_S"/>
    <property type="match status" value="1"/>
</dbReference>
<comment type="subunit">
    <text evidence="6">Heterooligomer composed of large and small subunits.</text>
</comment>
<dbReference type="PANTHER" id="PTHR34137">
    <property type="entry name" value="EXODEOXYRIBONUCLEASE 7 SMALL SUBUNIT"/>
    <property type="match status" value="1"/>
</dbReference>
<evidence type="ECO:0000256" key="2">
    <source>
        <dbReference type="ARBA" id="ARBA00022490"/>
    </source>
</evidence>
<evidence type="ECO:0000256" key="4">
    <source>
        <dbReference type="ARBA" id="ARBA00022801"/>
    </source>
</evidence>
<evidence type="ECO:0000313" key="9">
    <source>
        <dbReference type="Proteomes" id="UP000054761"/>
    </source>
</evidence>
<dbReference type="NCBIfam" id="NF002140">
    <property type="entry name" value="PRK00977.1-4"/>
    <property type="match status" value="1"/>
</dbReference>
<reference evidence="8 10" key="2">
    <citation type="submission" date="2019-03" db="EMBL/GenBank/DDBJ databases">
        <title>Diverse conjugative elements silence natural transformation in Legionella species.</title>
        <authorList>
            <person name="Durieux I."/>
            <person name="Ginevra C."/>
            <person name="Attaiech L."/>
            <person name="Picq K."/>
            <person name="Juan P.A."/>
            <person name="Jarraud S."/>
            <person name="Charpentier X."/>
        </authorList>
    </citation>
    <scope>NUCLEOTIDE SEQUENCE [LARGE SCALE GENOMIC DNA]</scope>
    <source>
        <strain evidence="8 10">HL-0427-4011</strain>
    </source>
</reference>
<dbReference type="PATRIC" id="fig|454.4.peg.291"/>
<dbReference type="NCBIfam" id="TIGR01280">
    <property type="entry name" value="xseB"/>
    <property type="match status" value="1"/>
</dbReference>
<dbReference type="GO" id="GO:0008855">
    <property type="term" value="F:exodeoxyribonuclease VII activity"/>
    <property type="evidence" value="ECO:0007669"/>
    <property type="project" value="UniProtKB-UniRule"/>
</dbReference>
<evidence type="ECO:0000313" key="8">
    <source>
        <dbReference type="EMBL" id="QBR83634.1"/>
    </source>
</evidence>
<evidence type="ECO:0000256" key="3">
    <source>
        <dbReference type="ARBA" id="ARBA00022722"/>
    </source>
</evidence>
<reference evidence="7 9" key="1">
    <citation type="submission" date="2015-11" db="EMBL/GenBank/DDBJ databases">
        <title>Genomic analysis of 38 Legionella species identifies large and diverse effector repertoires.</title>
        <authorList>
            <person name="Burstein D."/>
            <person name="Amaro F."/>
            <person name="Zusman T."/>
            <person name="Lifshitz Z."/>
            <person name="Cohen O."/>
            <person name="Gilbert J.A."/>
            <person name="Pupko T."/>
            <person name="Shuman H.A."/>
            <person name="Segal G."/>
        </authorList>
    </citation>
    <scope>NUCLEOTIDE SEQUENCE [LARGE SCALE GENOMIC DNA]</scope>
    <source>
        <strain evidence="7 9">Bercovier 4</strain>
    </source>
</reference>
<gene>
    <name evidence="6 7" type="primary">xseB</name>
    <name evidence="8" type="ORF">E3983_04230</name>
    <name evidence="7" type="ORF">Lisr_0276</name>
</gene>
<dbReference type="SUPFAM" id="SSF116842">
    <property type="entry name" value="XseB-like"/>
    <property type="match status" value="1"/>
</dbReference>
<protein>
    <recommendedName>
        <fullName evidence="6">Exodeoxyribonuclease 7 small subunit</fullName>
        <ecNumber evidence="6">3.1.11.6</ecNumber>
    </recommendedName>
    <alternativeName>
        <fullName evidence="6">Exodeoxyribonuclease VII small subunit</fullName>
        <shortName evidence="6">Exonuclease VII small subunit</shortName>
    </alternativeName>
</protein>
<accession>A0A0W0WNJ9</accession>
<dbReference type="NCBIfam" id="NF002139">
    <property type="entry name" value="PRK00977.1-3"/>
    <property type="match status" value="1"/>
</dbReference>
<dbReference type="Pfam" id="PF02609">
    <property type="entry name" value="Exonuc_VII_S"/>
    <property type="match status" value="1"/>
</dbReference>